<dbReference type="RefSeq" id="WP_135484511.1">
    <property type="nucleotide sequence ID" value="NZ_SRMF01000010.1"/>
</dbReference>
<feature type="transmembrane region" description="Helical" evidence="9">
    <location>
        <begin position="74"/>
        <end position="95"/>
    </location>
</feature>
<sequence length="177" mass="19966">MPEGLNGRFGLHKRNGNWLWITVAVLILDQWTKHLISATLVFGERLTVIPGFFDLIYTVNPGAAFSLLADAGGWQRWFFTIVAVVVSIVLLIWLLRLPRTVRWMPVTLTLILGGALGNTVDRVRYGHVEDFILFYWQDFYFPAFNVADIAISAGAVMLLIDAFWLAPRQQRKASGSS</sequence>
<dbReference type="PRINTS" id="PR00781">
    <property type="entry name" value="LIPOSIGPTASE"/>
</dbReference>
<keyword evidence="7 9" id="KW-1133">Transmembrane helix</keyword>
<keyword evidence="2 9" id="KW-1003">Cell membrane</keyword>
<evidence type="ECO:0000256" key="7">
    <source>
        <dbReference type="ARBA" id="ARBA00022989"/>
    </source>
</evidence>
<dbReference type="Proteomes" id="UP000297475">
    <property type="component" value="Unassembled WGS sequence"/>
</dbReference>
<evidence type="ECO:0000256" key="1">
    <source>
        <dbReference type="ARBA" id="ARBA00006139"/>
    </source>
</evidence>
<evidence type="ECO:0000313" key="12">
    <source>
        <dbReference type="Proteomes" id="UP000297475"/>
    </source>
</evidence>
<evidence type="ECO:0000256" key="8">
    <source>
        <dbReference type="ARBA" id="ARBA00023136"/>
    </source>
</evidence>
<gene>
    <name evidence="9" type="primary">lspA</name>
    <name evidence="11" type="ORF">E4656_16990</name>
</gene>
<protein>
    <recommendedName>
        <fullName evidence="9">Lipoprotein signal peptidase</fullName>
        <ecNumber evidence="9">3.4.23.36</ecNumber>
    </recommendedName>
    <alternativeName>
        <fullName evidence="9">Prolipoprotein signal peptidase</fullName>
    </alternativeName>
    <alternativeName>
        <fullName evidence="9">Signal peptidase II</fullName>
        <shortName evidence="9">SPase II</shortName>
    </alternativeName>
</protein>
<feature type="transmembrane region" description="Helical" evidence="9">
    <location>
        <begin position="102"/>
        <end position="120"/>
    </location>
</feature>
<proteinExistence type="inferred from homology"/>
<dbReference type="PANTHER" id="PTHR33695:SF1">
    <property type="entry name" value="LIPOPROTEIN SIGNAL PEPTIDASE"/>
    <property type="match status" value="1"/>
</dbReference>
<keyword evidence="12" id="KW-1185">Reference proteome</keyword>
<keyword evidence="8 9" id="KW-0472">Membrane</keyword>
<keyword evidence="11" id="KW-0449">Lipoprotein</keyword>
<organism evidence="11 12">
    <name type="scientific">Natronospirillum operosum</name>
    <dbReference type="NCBI Taxonomy" id="2759953"/>
    <lineage>
        <taxon>Bacteria</taxon>
        <taxon>Pseudomonadati</taxon>
        <taxon>Pseudomonadota</taxon>
        <taxon>Gammaproteobacteria</taxon>
        <taxon>Oceanospirillales</taxon>
        <taxon>Natronospirillaceae</taxon>
        <taxon>Natronospirillum</taxon>
    </lineage>
</organism>
<dbReference type="NCBIfam" id="TIGR00077">
    <property type="entry name" value="lspA"/>
    <property type="match status" value="1"/>
</dbReference>
<comment type="caution">
    <text evidence="9">Lacks conserved residue(s) required for the propagation of feature annotation.</text>
</comment>
<evidence type="ECO:0000256" key="4">
    <source>
        <dbReference type="ARBA" id="ARBA00022692"/>
    </source>
</evidence>
<dbReference type="EMBL" id="SRMF01000010">
    <property type="protein sequence ID" value="TGG91089.1"/>
    <property type="molecule type" value="Genomic_DNA"/>
</dbReference>
<feature type="transmembrane region" description="Helical" evidence="9">
    <location>
        <begin position="140"/>
        <end position="166"/>
    </location>
</feature>
<evidence type="ECO:0000313" key="11">
    <source>
        <dbReference type="EMBL" id="TGG91089.1"/>
    </source>
</evidence>
<keyword evidence="6 9" id="KW-0378">Hydrolase</keyword>
<comment type="catalytic activity">
    <reaction evidence="9">
        <text>Release of signal peptides from bacterial membrane prolipoproteins. Hydrolyzes -Xaa-Yaa-Zaa-|-(S,diacylglyceryl)Cys-, in which Xaa is hydrophobic (preferably Leu), and Yaa (Ala or Ser) and Zaa (Gly or Ala) have small, neutral side chains.</text>
        <dbReference type="EC" id="3.4.23.36"/>
    </reaction>
</comment>
<dbReference type="AlphaFoldDB" id="A0A4Z0W5D7"/>
<dbReference type="InterPro" id="IPR001872">
    <property type="entry name" value="Peptidase_A8"/>
</dbReference>
<evidence type="ECO:0000256" key="6">
    <source>
        <dbReference type="ARBA" id="ARBA00022801"/>
    </source>
</evidence>
<evidence type="ECO:0000256" key="5">
    <source>
        <dbReference type="ARBA" id="ARBA00022750"/>
    </source>
</evidence>
<keyword evidence="4 9" id="KW-0812">Transmembrane</keyword>
<evidence type="ECO:0000256" key="2">
    <source>
        <dbReference type="ARBA" id="ARBA00022475"/>
    </source>
</evidence>
<comment type="caution">
    <text evidence="11">The sequence shown here is derived from an EMBL/GenBank/DDBJ whole genome shotgun (WGS) entry which is preliminary data.</text>
</comment>
<feature type="active site" evidence="9">
    <location>
        <position position="148"/>
    </location>
</feature>
<dbReference type="Pfam" id="PF01252">
    <property type="entry name" value="Peptidase_A8"/>
    <property type="match status" value="1"/>
</dbReference>
<feature type="active site" evidence="9">
    <location>
        <position position="130"/>
    </location>
</feature>
<evidence type="ECO:0000256" key="9">
    <source>
        <dbReference type="HAMAP-Rule" id="MF_00161"/>
    </source>
</evidence>
<dbReference type="EC" id="3.4.23.36" evidence="9"/>
<comment type="similarity">
    <text evidence="1 9 10">Belongs to the peptidase A8 family.</text>
</comment>
<dbReference type="HAMAP" id="MF_00161">
    <property type="entry name" value="LspA"/>
    <property type="match status" value="1"/>
</dbReference>
<comment type="subcellular location">
    <subcellularLocation>
        <location evidence="9">Cell membrane</location>
        <topology evidence="9">Multi-pass membrane protein</topology>
    </subcellularLocation>
</comment>
<name>A0A4Z0W5D7_9GAMM</name>
<dbReference type="UniPathway" id="UPA00665"/>
<reference evidence="11 12" key="1">
    <citation type="submission" date="2019-04" db="EMBL/GenBank/DDBJ databases">
        <title>Natronospirillum operosus gen. nov., sp. nov., a haloalkaliphilic satellite isolated from decaying biomass of laboratory culture of cyanobacterium Geitlerinema sp. and proposal of Natronospirillaceae fam. nov. and Saccharospirillaceae fam. nov.</title>
        <authorList>
            <person name="Kevbrin V."/>
            <person name="Boltyanskaya Y."/>
            <person name="Koziaeva V."/>
            <person name="Grouzdev D.S."/>
            <person name="Park M."/>
            <person name="Cho J."/>
        </authorList>
    </citation>
    <scope>NUCLEOTIDE SEQUENCE [LARGE SCALE GENOMIC DNA]</scope>
    <source>
        <strain evidence="11 12">G-116</strain>
    </source>
</reference>
<keyword evidence="5 9" id="KW-0064">Aspartyl protease</keyword>
<comment type="pathway">
    <text evidence="9">Protein modification; lipoprotein biosynthesis (signal peptide cleavage).</text>
</comment>
<accession>A0A4Z0W5D7</accession>
<evidence type="ECO:0000256" key="10">
    <source>
        <dbReference type="RuleBase" id="RU004181"/>
    </source>
</evidence>
<keyword evidence="3 9" id="KW-0645">Protease</keyword>
<evidence type="ECO:0000256" key="3">
    <source>
        <dbReference type="ARBA" id="ARBA00022670"/>
    </source>
</evidence>
<dbReference type="PANTHER" id="PTHR33695">
    <property type="entry name" value="LIPOPROTEIN SIGNAL PEPTIDASE"/>
    <property type="match status" value="1"/>
</dbReference>
<dbReference type="OrthoDB" id="9810259at2"/>
<dbReference type="GO" id="GO:0005886">
    <property type="term" value="C:plasma membrane"/>
    <property type="evidence" value="ECO:0007669"/>
    <property type="project" value="UniProtKB-SubCell"/>
</dbReference>
<comment type="function">
    <text evidence="9">This protein specifically catalyzes the removal of signal peptides from prolipoproteins.</text>
</comment>
<dbReference type="GO" id="GO:0004190">
    <property type="term" value="F:aspartic-type endopeptidase activity"/>
    <property type="evidence" value="ECO:0007669"/>
    <property type="project" value="UniProtKB-UniRule"/>
</dbReference>
<dbReference type="GO" id="GO:0006508">
    <property type="term" value="P:proteolysis"/>
    <property type="evidence" value="ECO:0007669"/>
    <property type="project" value="UniProtKB-KW"/>
</dbReference>